<evidence type="ECO:0000256" key="1">
    <source>
        <dbReference type="SAM" id="Coils"/>
    </source>
</evidence>
<keyword evidence="1" id="KW-0175">Coiled coil</keyword>
<reference evidence="3" key="1">
    <citation type="journal article" date="2014" name="Int. J. Syst. Evol. Microbiol.">
        <title>Complete genome sequence of Corynebacterium casei LMG S-19264T (=DSM 44701T), isolated from a smear-ripened cheese.</title>
        <authorList>
            <consortium name="US DOE Joint Genome Institute (JGI-PGF)"/>
            <person name="Walter F."/>
            <person name="Albersmeier A."/>
            <person name="Kalinowski J."/>
            <person name="Ruckert C."/>
        </authorList>
    </citation>
    <scope>NUCLEOTIDE SEQUENCE</scope>
    <source>
        <strain evidence="3">CGMCC 4.7679</strain>
    </source>
</reference>
<sequence length="397" mass="43987">MKDLVEEVSPGVPSILMETARYTTSAILSHADPVDPIPYAIVTLNNTRANLENAATELRNYKSNSNVQHLHNMNSHLDQVLNLYGSWPIITAKGGAAAQANRTFKEYRRLAEKAIDDLRSQLKDMGHELSNQANLDQARQHQAQTRLSELEDEVGKLTNKISADESRLDSALTTSNEAFSESQRRRQEEFEQWIKEQGDNMTELAKPSLDATSAAKNEAEATLQDILKLHKDVEKVSGKATAAILAKDYGSYSTREWVSGILFYFLGFGILGFVAWHLIQTLGQISIISTPSWQYVSLKLGVTVTAAVAAGVSFRVASAAISRAGTNKRVQLELGTIGTFLADVNDEERVKQAKMEFVDRMFGRAWETRVENASAKESSELTIIEKFIELTGKFTGK</sequence>
<accession>A0A8H9IZA7</accession>
<keyword evidence="2" id="KW-0812">Transmembrane</keyword>
<keyword evidence="4" id="KW-1185">Reference proteome</keyword>
<evidence type="ECO:0000313" key="3">
    <source>
        <dbReference type="EMBL" id="GHF60972.1"/>
    </source>
</evidence>
<reference evidence="3" key="2">
    <citation type="submission" date="2020-09" db="EMBL/GenBank/DDBJ databases">
        <authorList>
            <person name="Sun Q."/>
            <person name="Zhou Y."/>
        </authorList>
    </citation>
    <scope>NUCLEOTIDE SEQUENCE</scope>
    <source>
        <strain evidence="3">CGMCC 4.7679</strain>
    </source>
</reference>
<feature type="transmembrane region" description="Helical" evidence="2">
    <location>
        <begin position="257"/>
        <end position="279"/>
    </location>
</feature>
<dbReference type="Proteomes" id="UP000658656">
    <property type="component" value="Unassembled WGS sequence"/>
</dbReference>
<dbReference type="EMBL" id="BNAV01000005">
    <property type="protein sequence ID" value="GHF60972.1"/>
    <property type="molecule type" value="Genomic_DNA"/>
</dbReference>
<protein>
    <submittedName>
        <fullName evidence="3">Uncharacterized protein</fullName>
    </submittedName>
</protein>
<keyword evidence="2" id="KW-0472">Membrane</keyword>
<keyword evidence="2" id="KW-1133">Transmembrane helix</keyword>
<dbReference type="AlphaFoldDB" id="A0A8H9IZA7"/>
<gene>
    <name evidence="3" type="ORF">GCM10017566_37950</name>
</gene>
<organism evidence="3 4">
    <name type="scientific">Amycolatopsis bartoniae</name>
    <dbReference type="NCBI Taxonomy" id="941986"/>
    <lineage>
        <taxon>Bacteria</taxon>
        <taxon>Bacillati</taxon>
        <taxon>Actinomycetota</taxon>
        <taxon>Actinomycetes</taxon>
        <taxon>Pseudonocardiales</taxon>
        <taxon>Pseudonocardiaceae</taxon>
        <taxon>Amycolatopsis</taxon>
    </lineage>
</organism>
<feature type="coiled-coil region" evidence="1">
    <location>
        <begin position="97"/>
        <end position="167"/>
    </location>
</feature>
<dbReference type="SUPFAM" id="SSF46966">
    <property type="entry name" value="Spectrin repeat"/>
    <property type="match status" value="1"/>
</dbReference>
<dbReference type="OrthoDB" id="5189263at2"/>
<feature type="transmembrane region" description="Helical" evidence="2">
    <location>
        <begin position="299"/>
        <end position="321"/>
    </location>
</feature>
<dbReference type="RefSeq" id="WP_145937639.1">
    <property type="nucleotide sequence ID" value="NZ_BNAV01000005.1"/>
</dbReference>
<name>A0A8H9IZA7_9PSEU</name>
<comment type="caution">
    <text evidence="3">The sequence shown here is derived from an EMBL/GenBank/DDBJ whole genome shotgun (WGS) entry which is preliminary data.</text>
</comment>
<proteinExistence type="predicted"/>
<evidence type="ECO:0000256" key="2">
    <source>
        <dbReference type="SAM" id="Phobius"/>
    </source>
</evidence>
<evidence type="ECO:0000313" key="4">
    <source>
        <dbReference type="Proteomes" id="UP000658656"/>
    </source>
</evidence>